<comment type="caution">
    <text evidence="1">The sequence shown here is derived from an EMBL/GenBank/DDBJ whole genome shotgun (WGS) entry which is preliminary data.</text>
</comment>
<dbReference type="GO" id="GO:0019005">
    <property type="term" value="C:SCF ubiquitin ligase complex"/>
    <property type="evidence" value="ECO:0007669"/>
    <property type="project" value="TreeGrafter"/>
</dbReference>
<dbReference type="CDD" id="cd09917">
    <property type="entry name" value="F-box_SF"/>
    <property type="match status" value="1"/>
</dbReference>
<proteinExistence type="predicted"/>
<dbReference type="Gene3D" id="3.80.10.10">
    <property type="entry name" value="Ribonuclease Inhibitor"/>
    <property type="match status" value="2"/>
</dbReference>
<dbReference type="Gramene" id="Psat03G0194800-T1">
    <property type="protein sequence ID" value="KAI5426337.1"/>
    <property type="gene ID" value="KIW84_031948"/>
</dbReference>
<reference evidence="1 2" key="1">
    <citation type="journal article" date="2022" name="Nat. Genet.">
        <title>Improved pea reference genome and pan-genome highlight genomic features and evolutionary characteristics.</title>
        <authorList>
            <person name="Yang T."/>
            <person name="Liu R."/>
            <person name="Luo Y."/>
            <person name="Hu S."/>
            <person name="Wang D."/>
            <person name="Wang C."/>
            <person name="Pandey M.K."/>
            <person name="Ge S."/>
            <person name="Xu Q."/>
            <person name="Li N."/>
            <person name="Li G."/>
            <person name="Huang Y."/>
            <person name="Saxena R.K."/>
            <person name="Ji Y."/>
            <person name="Li M."/>
            <person name="Yan X."/>
            <person name="He Y."/>
            <person name="Liu Y."/>
            <person name="Wang X."/>
            <person name="Xiang C."/>
            <person name="Varshney R.K."/>
            <person name="Ding H."/>
            <person name="Gao S."/>
            <person name="Zong X."/>
        </authorList>
    </citation>
    <scope>NUCLEOTIDE SEQUENCE [LARGE SCALE GENOMIC DNA]</scope>
    <source>
        <strain evidence="1 2">cv. Zhongwan 6</strain>
    </source>
</reference>
<dbReference type="InterPro" id="IPR032675">
    <property type="entry name" value="LRR_dom_sf"/>
</dbReference>
<sequence length="410" mass="47091">MMKKNNFIRSSQPLVAMKKKKRTLVKKSSQQQQSIYLPDDCWEHVFTFLFIDDINKLYFKSLSLVSKHFLSITNRLIFSLQIYYPQLSFLPRFFHRFSNLDSLDLWFGSHDLDPTIALALRDRPSLKSLSIFRFDLKDANYFTSHYIDSFVSLKGLNSLKFWCSQISNDLLYSIAREGLPLKSFVLQNCTGYSFYGIYDLLSKCRGIRHLGLQGVDFLNNNHVSQLVLLLPDLVSINLSKCSKLTESALFSLIKNCHSLGEITMESIYDFTLEYTYSERKSVEISYILKDFDVNPQLKFLHLAHTSFINDETILLFASVFPNLQLLDLSYCHGLSKKVMLWNDNSDLPIIDEMNVTKDLDPGVVKEVAIVDMGKPHITDNSKDPETSGVVKILLLQDMFDSLAKSSGLSR</sequence>
<dbReference type="EMBL" id="JAMSHJ010000003">
    <property type="protein sequence ID" value="KAI5426337.1"/>
    <property type="molecule type" value="Genomic_DNA"/>
</dbReference>
<organism evidence="1 2">
    <name type="scientific">Pisum sativum</name>
    <name type="common">Garden pea</name>
    <name type="synonym">Lathyrus oleraceus</name>
    <dbReference type="NCBI Taxonomy" id="3888"/>
    <lineage>
        <taxon>Eukaryota</taxon>
        <taxon>Viridiplantae</taxon>
        <taxon>Streptophyta</taxon>
        <taxon>Embryophyta</taxon>
        <taxon>Tracheophyta</taxon>
        <taxon>Spermatophyta</taxon>
        <taxon>Magnoliopsida</taxon>
        <taxon>eudicotyledons</taxon>
        <taxon>Gunneridae</taxon>
        <taxon>Pentapetalae</taxon>
        <taxon>rosids</taxon>
        <taxon>fabids</taxon>
        <taxon>Fabales</taxon>
        <taxon>Fabaceae</taxon>
        <taxon>Papilionoideae</taxon>
        <taxon>50 kb inversion clade</taxon>
        <taxon>NPAAA clade</taxon>
        <taxon>Hologalegina</taxon>
        <taxon>IRL clade</taxon>
        <taxon>Fabeae</taxon>
        <taxon>Lathyrus</taxon>
    </lineage>
</organism>
<dbReference type="SMART" id="SM00367">
    <property type="entry name" value="LRR_CC"/>
    <property type="match status" value="3"/>
</dbReference>
<dbReference type="InterPro" id="IPR006553">
    <property type="entry name" value="Leu-rich_rpt_Cys-con_subtyp"/>
</dbReference>
<gene>
    <name evidence="1" type="ORF">KIW84_031948</name>
</gene>
<dbReference type="PANTHER" id="PTHR13318">
    <property type="entry name" value="PARTNER OF PAIRED, ISOFORM B-RELATED"/>
    <property type="match status" value="1"/>
</dbReference>
<keyword evidence="2" id="KW-1185">Reference proteome</keyword>
<evidence type="ECO:0000313" key="2">
    <source>
        <dbReference type="Proteomes" id="UP001058974"/>
    </source>
</evidence>
<name>A0A9D5AVZ8_PEA</name>
<dbReference type="AlphaFoldDB" id="A0A9D5AVZ8"/>
<dbReference type="GO" id="GO:0031146">
    <property type="term" value="P:SCF-dependent proteasomal ubiquitin-dependent protein catabolic process"/>
    <property type="evidence" value="ECO:0007669"/>
    <property type="project" value="TreeGrafter"/>
</dbReference>
<accession>A0A9D5AVZ8</accession>
<dbReference type="SUPFAM" id="SSF52047">
    <property type="entry name" value="RNI-like"/>
    <property type="match status" value="1"/>
</dbReference>
<protein>
    <submittedName>
        <fullName evidence="1">Uncharacterized protein</fullName>
    </submittedName>
</protein>
<dbReference type="PANTHER" id="PTHR13318:SF106">
    <property type="entry name" value="F-BOX_LRR-REPEAT PROTEIN 2"/>
    <property type="match status" value="1"/>
</dbReference>
<evidence type="ECO:0000313" key="1">
    <source>
        <dbReference type="EMBL" id="KAI5426337.1"/>
    </source>
</evidence>
<dbReference type="Proteomes" id="UP001058974">
    <property type="component" value="Chromosome 3"/>
</dbReference>